<feature type="domain" description="Glycoside hydrolase family 20 catalytic" evidence="4">
    <location>
        <begin position="33"/>
        <end position="343"/>
    </location>
</feature>
<dbReference type="PANTHER" id="PTHR43678:SF1">
    <property type="entry name" value="BETA-N-ACETYLHEXOSAMINIDASE"/>
    <property type="match status" value="1"/>
</dbReference>
<name>A0A4V1LF46_9LACO</name>
<dbReference type="SUPFAM" id="SSF51445">
    <property type="entry name" value="(Trans)glycosidases"/>
    <property type="match status" value="1"/>
</dbReference>
<feature type="active site" description="Proton donor" evidence="3">
    <location>
        <position position="194"/>
    </location>
</feature>
<sequence length="373" mass="42564">MRRLGIIFIVFLASCLALNSGPQRAQAAPQQTGLILDAARQYYSVTTLKRFIREVHVGGGRFLQLHLTDDTRFGLENAHLGQTVKAARKKGQVYYNRRNRLAFLSKAQLKTLVAYGHKHSVEVIPEIDTPGHTRALIQLLRVSSPANRKLATRIAAHHELNLHAKETLPFVKRLLGEYVGLLRPGQHLAIGGDEYSSAAQPNQPNTVTYTNGLSHYLRQHHLKTMMWNDGLMRADLPHLDHHILVTYWSYDGESASAKLSRQRRRLRATLPQLNAAGFQTINANFWYLYVITQPKTFTTANRTYWQRDLKTNWTPQIWDKTNQSARATSPNNLGSAISIWGDGKKTYSQKQVYRLTRPFLTTYFTMTRTTPFK</sequence>
<reference evidence="5 6" key="1">
    <citation type="submission" date="2018-08" db="EMBL/GenBank/DDBJ databases">
        <title>Lactobacillus suantsai sp. nov., isolated from traditional fermented suan-tsai in Taiwan.</title>
        <authorList>
            <person name="Huang C.-H."/>
        </authorList>
    </citation>
    <scope>NUCLEOTIDE SEQUENCE [LARGE SCALE GENOMIC DNA]</scope>
    <source>
        <strain evidence="5 6">BCRC 12945</strain>
    </source>
</reference>
<dbReference type="InterPro" id="IPR015883">
    <property type="entry name" value="Glyco_hydro_20_cat"/>
</dbReference>
<dbReference type="Proteomes" id="UP000290602">
    <property type="component" value="Unassembled WGS sequence"/>
</dbReference>
<organism evidence="5 6">
    <name type="scientific">Levilactobacillus suantsaii</name>
    <dbReference type="NCBI Taxonomy" id="2292255"/>
    <lineage>
        <taxon>Bacteria</taxon>
        <taxon>Bacillati</taxon>
        <taxon>Bacillota</taxon>
        <taxon>Bacilli</taxon>
        <taxon>Lactobacillales</taxon>
        <taxon>Lactobacillaceae</taxon>
        <taxon>Levilactobacillus</taxon>
    </lineage>
</organism>
<evidence type="ECO:0000256" key="1">
    <source>
        <dbReference type="ARBA" id="ARBA00006285"/>
    </source>
</evidence>
<evidence type="ECO:0000256" key="3">
    <source>
        <dbReference type="PIRSR" id="PIRSR625705-1"/>
    </source>
</evidence>
<evidence type="ECO:0000256" key="2">
    <source>
        <dbReference type="ARBA" id="ARBA00022801"/>
    </source>
</evidence>
<dbReference type="InterPro" id="IPR052764">
    <property type="entry name" value="GH20_Enzymes"/>
</dbReference>
<dbReference type="Pfam" id="PF00728">
    <property type="entry name" value="Glyco_hydro_20"/>
    <property type="match status" value="1"/>
</dbReference>
<proteinExistence type="inferred from homology"/>
<protein>
    <recommendedName>
        <fullName evidence="4">Glycoside hydrolase family 20 catalytic domain-containing protein</fullName>
    </recommendedName>
</protein>
<dbReference type="PROSITE" id="PS51257">
    <property type="entry name" value="PROKAR_LIPOPROTEIN"/>
    <property type="match status" value="1"/>
</dbReference>
<comment type="caution">
    <text evidence="5">The sequence shown here is derived from an EMBL/GenBank/DDBJ whole genome shotgun (WGS) entry which is preliminary data.</text>
</comment>
<evidence type="ECO:0000259" key="4">
    <source>
        <dbReference type="Pfam" id="PF00728"/>
    </source>
</evidence>
<dbReference type="GO" id="GO:0005975">
    <property type="term" value="P:carbohydrate metabolic process"/>
    <property type="evidence" value="ECO:0007669"/>
    <property type="project" value="InterPro"/>
</dbReference>
<dbReference type="InterPro" id="IPR017853">
    <property type="entry name" value="GH"/>
</dbReference>
<dbReference type="PRINTS" id="PR00738">
    <property type="entry name" value="GLHYDRLASE20"/>
</dbReference>
<accession>A0A4V1LF46</accession>
<gene>
    <name evidence="5" type="ORF">DXH47_10885</name>
</gene>
<comment type="similarity">
    <text evidence="1">Belongs to the glycosyl hydrolase 20 family.</text>
</comment>
<evidence type="ECO:0000313" key="5">
    <source>
        <dbReference type="EMBL" id="RXI76128.1"/>
    </source>
</evidence>
<dbReference type="PANTHER" id="PTHR43678">
    <property type="entry name" value="PUTATIVE (AFU_ORTHOLOGUE AFUA_2G00640)-RELATED"/>
    <property type="match status" value="1"/>
</dbReference>
<dbReference type="EMBL" id="QXIL01000034">
    <property type="protein sequence ID" value="RXI76128.1"/>
    <property type="molecule type" value="Genomic_DNA"/>
</dbReference>
<keyword evidence="2" id="KW-0378">Hydrolase</keyword>
<dbReference type="RefSeq" id="WP_129033324.1">
    <property type="nucleotide sequence ID" value="NZ_CP059603.1"/>
</dbReference>
<dbReference type="AlphaFoldDB" id="A0A4V1LF46"/>
<dbReference type="OrthoDB" id="1098018at2"/>
<dbReference type="Gene3D" id="3.20.20.80">
    <property type="entry name" value="Glycosidases"/>
    <property type="match status" value="1"/>
</dbReference>
<dbReference type="InterPro" id="IPR025705">
    <property type="entry name" value="Beta_hexosaminidase_sua/sub"/>
</dbReference>
<evidence type="ECO:0000313" key="6">
    <source>
        <dbReference type="Proteomes" id="UP000290602"/>
    </source>
</evidence>
<keyword evidence="6" id="KW-1185">Reference proteome</keyword>
<dbReference type="GO" id="GO:0004563">
    <property type="term" value="F:beta-N-acetylhexosaminidase activity"/>
    <property type="evidence" value="ECO:0007669"/>
    <property type="project" value="InterPro"/>
</dbReference>